<keyword evidence="12" id="KW-1185">Reference proteome</keyword>
<evidence type="ECO:0000256" key="2">
    <source>
        <dbReference type="ARBA" id="ARBA00009233"/>
    </source>
</evidence>
<dbReference type="Pfam" id="PF13561">
    <property type="entry name" value="adh_short_C2"/>
    <property type="match status" value="1"/>
</dbReference>
<dbReference type="Proteomes" id="UP000070186">
    <property type="component" value="Unassembled WGS sequence"/>
</dbReference>
<feature type="binding site" evidence="10">
    <location>
        <position position="107"/>
    </location>
    <ligand>
        <name>NAD(+)</name>
        <dbReference type="ChEBI" id="CHEBI:57540"/>
    </ligand>
</feature>
<keyword evidence="8 10" id="KW-0520">NAD</keyword>
<protein>
    <recommendedName>
        <fullName evidence="8">Enoyl-[acyl-carrier-protein] reductase [NADH]</fullName>
        <ecNumber evidence="8">1.3.1.9</ecNumber>
    </recommendedName>
</protein>
<feature type="binding site" evidence="10">
    <location>
        <position position="177"/>
    </location>
    <ligand>
        <name>NAD(+)</name>
        <dbReference type="ChEBI" id="CHEBI:57540"/>
    </ligand>
</feature>
<dbReference type="GO" id="GO:0004318">
    <property type="term" value="F:enoyl-[acyl-carrier-protein] reductase (NADH) activity"/>
    <property type="evidence" value="ECO:0007669"/>
    <property type="project" value="UniProtKB-EC"/>
</dbReference>
<keyword evidence="5 8" id="KW-0560">Oxidoreductase</keyword>
<evidence type="ECO:0000256" key="8">
    <source>
        <dbReference type="PIRNR" id="PIRNR000094"/>
    </source>
</evidence>
<dbReference type="PRINTS" id="PR00081">
    <property type="entry name" value="GDHRDH"/>
</dbReference>
<comment type="catalytic activity">
    <reaction evidence="8">
        <text>a 2,3-saturated acyl-[ACP] + NAD(+) = a (2E)-enoyl-[ACP] + NADH + H(+)</text>
        <dbReference type="Rhea" id="RHEA:10240"/>
        <dbReference type="Rhea" id="RHEA-COMP:9925"/>
        <dbReference type="Rhea" id="RHEA-COMP:9926"/>
        <dbReference type="ChEBI" id="CHEBI:15378"/>
        <dbReference type="ChEBI" id="CHEBI:57540"/>
        <dbReference type="ChEBI" id="CHEBI:57945"/>
        <dbReference type="ChEBI" id="CHEBI:78784"/>
        <dbReference type="ChEBI" id="CHEBI:78785"/>
        <dbReference type="EC" id="1.3.1.9"/>
    </reaction>
</comment>
<organism evidence="11 12">
    <name type="scientific">Dechloromonas denitrificans</name>
    <dbReference type="NCBI Taxonomy" id="281362"/>
    <lineage>
        <taxon>Bacteria</taxon>
        <taxon>Pseudomonadati</taxon>
        <taxon>Pseudomonadota</taxon>
        <taxon>Betaproteobacteria</taxon>
        <taxon>Rhodocyclales</taxon>
        <taxon>Azonexaceae</taxon>
        <taxon>Dechloromonas</taxon>
    </lineage>
</organism>
<keyword evidence="4" id="KW-0276">Fatty acid metabolism</keyword>
<comment type="similarity">
    <text evidence="2 8">Belongs to the short-chain dehydrogenases/reductases (SDR) family. FabI subfamily.</text>
</comment>
<dbReference type="InterPro" id="IPR036291">
    <property type="entry name" value="NAD(P)-bd_dom_sf"/>
</dbReference>
<evidence type="ECO:0000256" key="10">
    <source>
        <dbReference type="PIRSR" id="PIRSR000094-3"/>
    </source>
</evidence>
<dbReference type="PANTHER" id="PTHR43159">
    <property type="entry name" value="ENOYL-[ACYL-CARRIER-PROTEIN] REDUCTASE"/>
    <property type="match status" value="1"/>
</dbReference>
<keyword evidence="6" id="KW-0443">Lipid metabolism</keyword>
<dbReference type="EC" id="1.3.1.9" evidence="8"/>
<dbReference type="InterPro" id="IPR014358">
    <property type="entry name" value="Enoyl-ACP_Rdtase_NADH"/>
</dbReference>
<dbReference type="NCBIfam" id="NF005717">
    <property type="entry name" value="PRK07533.1"/>
    <property type="match status" value="1"/>
</dbReference>
<dbReference type="STRING" id="281362.AT959_09315"/>
<dbReference type="UniPathway" id="UPA00094"/>
<evidence type="ECO:0000256" key="9">
    <source>
        <dbReference type="PIRSR" id="PIRSR000094-1"/>
    </source>
</evidence>
<dbReference type="AlphaFoldDB" id="A0A133XIY4"/>
<feature type="binding site" evidence="10">
    <location>
        <position position="28"/>
    </location>
    <ligand>
        <name>NAD(+)</name>
        <dbReference type="ChEBI" id="CHEBI:57540"/>
    </ligand>
</feature>
<evidence type="ECO:0000256" key="4">
    <source>
        <dbReference type="ARBA" id="ARBA00022832"/>
    </source>
</evidence>
<feature type="binding site" evidence="10">
    <location>
        <begin position="206"/>
        <end position="210"/>
    </location>
    <ligand>
        <name>NAD(+)</name>
        <dbReference type="ChEBI" id="CHEBI:57540"/>
    </ligand>
</feature>
<dbReference type="GO" id="GO:0006633">
    <property type="term" value="P:fatty acid biosynthetic process"/>
    <property type="evidence" value="ECO:0007669"/>
    <property type="project" value="UniProtKB-UniPathway"/>
</dbReference>
<sequence length="269" mass="28338">MTTTTEQSPLVHTNQVLPLAGKKGLVTGVANDKSIAFAVAKAIRELGGEIALTYQNDKTAKYTQPLAEALGAKLFLKLDVTEEGSLESVIEKCGAEFGEIDFAIHSMAFCNADDLHGRVIDTTEAGFDAAMNVSCHSFLRMAKALEPLMAHGGSLITMSYLGAERVVRNYGVMGIIKAALESSVRYMAYDLGPKGIRVFAVSPGPIMTRAASGIANFNTLLENDAEKAPLGRTVTIDEVGALTAFLCTAGSSGMTGQTIYVDAGAHIVA</sequence>
<feature type="binding site" evidence="10">
    <location>
        <begin position="34"/>
        <end position="35"/>
    </location>
    <ligand>
        <name>NAD(+)</name>
        <dbReference type="ChEBI" id="CHEBI:57540"/>
    </ligand>
</feature>
<comment type="pathway">
    <text evidence="1">Lipid metabolism; fatty acid biosynthesis.</text>
</comment>
<gene>
    <name evidence="11" type="ORF">AT959_09315</name>
</gene>
<accession>A0A133XIY4</accession>
<dbReference type="PIRSF" id="PIRSF000094">
    <property type="entry name" value="Enoyl-ACP_rdct"/>
    <property type="match status" value="1"/>
</dbReference>
<evidence type="ECO:0000256" key="1">
    <source>
        <dbReference type="ARBA" id="ARBA00005194"/>
    </source>
</evidence>
<evidence type="ECO:0000256" key="6">
    <source>
        <dbReference type="ARBA" id="ARBA00023098"/>
    </source>
</evidence>
<dbReference type="SUPFAM" id="SSF51735">
    <property type="entry name" value="NAD(P)-binding Rossmann-fold domains"/>
    <property type="match status" value="1"/>
</dbReference>
<evidence type="ECO:0000256" key="3">
    <source>
        <dbReference type="ARBA" id="ARBA00022516"/>
    </source>
</evidence>
<reference evidence="11 12" key="1">
    <citation type="submission" date="2015-12" db="EMBL/GenBank/DDBJ databases">
        <title>Nitrous oxide reduction kinetics distinguish bacteria harboring typical versus atypical NosZ.</title>
        <authorList>
            <person name="Yoon S."/>
            <person name="Nissen S."/>
            <person name="Park D."/>
            <person name="Sanford R.A."/>
            <person name="Loeffler F.E."/>
        </authorList>
    </citation>
    <scope>NUCLEOTIDE SEQUENCE [LARGE SCALE GENOMIC DNA]</scope>
    <source>
        <strain evidence="11 12">ATCC BAA-841</strain>
    </source>
</reference>
<proteinExistence type="inferred from homology"/>
<feature type="active site" description="Proton acceptor" evidence="9">
    <location>
        <position position="170"/>
    </location>
</feature>
<dbReference type="RefSeq" id="WP_066882698.1">
    <property type="nucleotide sequence ID" value="NZ_LODL01000019.1"/>
</dbReference>
<name>A0A133XIY4_9RHOO</name>
<dbReference type="Gene3D" id="3.40.50.720">
    <property type="entry name" value="NAD(P)-binding Rossmann-like Domain"/>
    <property type="match status" value="1"/>
</dbReference>
<comment type="caution">
    <text evidence="11">The sequence shown here is derived from an EMBL/GenBank/DDBJ whole genome shotgun (WGS) entry which is preliminary data.</text>
</comment>
<feature type="binding site" evidence="10">
    <location>
        <position position="55"/>
    </location>
    <ligand>
        <name>NAD(+)</name>
        <dbReference type="ChEBI" id="CHEBI:57540"/>
    </ligand>
</feature>
<evidence type="ECO:0000256" key="7">
    <source>
        <dbReference type="ARBA" id="ARBA00023160"/>
    </source>
</evidence>
<dbReference type="InterPro" id="IPR002347">
    <property type="entry name" value="SDR_fam"/>
</dbReference>
<keyword evidence="7 8" id="KW-0275">Fatty acid biosynthesis</keyword>
<evidence type="ECO:0000256" key="5">
    <source>
        <dbReference type="ARBA" id="ARBA00023002"/>
    </source>
</evidence>
<evidence type="ECO:0000313" key="12">
    <source>
        <dbReference type="Proteomes" id="UP000070186"/>
    </source>
</evidence>
<feature type="binding site" evidence="10">
    <location>
        <begin position="79"/>
        <end position="80"/>
    </location>
    <ligand>
        <name>NAD(+)</name>
        <dbReference type="ChEBI" id="CHEBI:57540"/>
    </ligand>
</feature>
<dbReference type="Gene3D" id="1.10.8.400">
    <property type="entry name" value="Enoyl acyl carrier protein reductase"/>
    <property type="match status" value="1"/>
</dbReference>
<dbReference type="PANTHER" id="PTHR43159:SF2">
    <property type="entry name" value="ENOYL-[ACYL-CARRIER-PROTEIN] REDUCTASE [NADH], CHLOROPLASTIC"/>
    <property type="match status" value="1"/>
</dbReference>
<keyword evidence="3 8" id="KW-0444">Lipid biosynthesis</keyword>
<dbReference type="CDD" id="cd05372">
    <property type="entry name" value="ENR_SDR"/>
    <property type="match status" value="1"/>
</dbReference>
<evidence type="ECO:0000313" key="11">
    <source>
        <dbReference type="EMBL" id="KXB30902.1"/>
    </source>
</evidence>
<feature type="active site" description="Proton acceptor" evidence="9">
    <location>
        <position position="160"/>
    </location>
</feature>
<dbReference type="EMBL" id="LODL01000019">
    <property type="protein sequence ID" value="KXB30902.1"/>
    <property type="molecule type" value="Genomic_DNA"/>
</dbReference>